<organism evidence="1 2">
    <name type="scientific">Dehalobacterium formicoaceticum</name>
    <dbReference type="NCBI Taxonomy" id="51515"/>
    <lineage>
        <taxon>Bacteria</taxon>
        <taxon>Bacillati</taxon>
        <taxon>Bacillota</taxon>
        <taxon>Clostridia</taxon>
        <taxon>Eubacteriales</taxon>
        <taxon>Peptococcaceae</taxon>
        <taxon>Dehalobacterium</taxon>
    </lineage>
</organism>
<sequence length="72" mass="7727">MAFDKAKNQGTEIPPAVVAAITASLCAMIGKPASEFTYKSIQRVSGRASRWSMAGTADLILSRQRILERGNS</sequence>
<dbReference type="RefSeq" id="WP_089611835.1">
    <property type="nucleotide sequence ID" value="NZ_CP022121.1"/>
</dbReference>
<gene>
    <name evidence="1" type="ORF">NVS47_12565</name>
</gene>
<comment type="caution">
    <text evidence="1">The sequence shown here is derived from an EMBL/GenBank/DDBJ whole genome shotgun (WGS) entry which is preliminary data.</text>
</comment>
<name>A0ABT1Y626_9FIRM</name>
<evidence type="ECO:0000313" key="2">
    <source>
        <dbReference type="Proteomes" id="UP001524944"/>
    </source>
</evidence>
<protein>
    <submittedName>
        <fullName evidence="1">Uncharacterized protein</fullName>
    </submittedName>
</protein>
<dbReference type="Proteomes" id="UP001524944">
    <property type="component" value="Unassembled WGS sequence"/>
</dbReference>
<accession>A0ABT1Y626</accession>
<reference evidence="1 2" key="1">
    <citation type="submission" date="2022-08" db="EMBL/GenBank/DDBJ databases">
        <title>Proteogenomics of the novel Dehalobacterium formicoaceticum strain EZ94 highlights a key role of methyltransferases during anaerobic dichloromethane degradation.</title>
        <authorList>
            <person name="Wasmund K."/>
        </authorList>
    </citation>
    <scope>NUCLEOTIDE SEQUENCE [LARGE SCALE GENOMIC DNA]</scope>
    <source>
        <strain evidence="1 2">EZ94</strain>
    </source>
</reference>
<keyword evidence="2" id="KW-1185">Reference proteome</keyword>
<evidence type="ECO:0000313" key="1">
    <source>
        <dbReference type="EMBL" id="MCR6546334.1"/>
    </source>
</evidence>
<proteinExistence type="predicted"/>
<dbReference type="EMBL" id="JANPWE010000006">
    <property type="protein sequence ID" value="MCR6546334.1"/>
    <property type="molecule type" value="Genomic_DNA"/>
</dbReference>